<evidence type="ECO:0000256" key="3">
    <source>
        <dbReference type="SAM" id="MobiDB-lite"/>
    </source>
</evidence>
<evidence type="ECO:0000256" key="1">
    <source>
        <dbReference type="ARBA" id="ARBA00022679"/>
    </source>
</evidence>
<dbReference type="PROSITE" id="PS00584">
    <property type="entry name" value="PFKB_KINASES_2"/>
    <property type="match status" value="1"/>
</dbReference>
<feature type="domain" description="Carbohydrate kinase PfkB" evidence="4">
    <location>
        <begin position="69"/>
        <end position="327"/>
    </location>
</feature>
<proteinExistence type="predicted"/>
<dbReference type="AlphaFoldDB" id="E6S862"/>
<accession>E6S862</accession>
<evidence type="ECO:0000259" key="4">
    <source>
        <dbReference type="Pfam" id="PF00294"/>
    </source>
</evidence>
<dbReference type="RefSeq" id="WP_013491287.1">
    <property type="nucleotide sequence ID" value="NC_014830.1"/>
</dbReference>
<dbReference type="PANTHER" id="PTHR42774">
    <property type="entry name" value="PHOSPHOTRANSFERASE SYSTEM TRANSPORT PROTEIN"/>
    <property type="match status" value="1"/>
</dbReference>
<dbReference type="STRING" id="710696.Intca_0418"/>
<feature type="compositionally biased region" description="Basic and acidic residues" evidence="3">
    <location>
        <begin position="10"/>
        <end position="24"/>
    </location>
</feature>
<dbReference type="KEGG" id="ica:Intca_0418"/>
<feature type="region of interest" description="Disordered" evidence="3">
    <location>
        <begin position="1"/>
        <end position="36"/>
    </location>
</feature>
<dbReference type="Pfam" id="PF00294">
    <property type="entry name" value="PfkB"/>
    <property type="match status" value="1"/>
</dbReference>
<reference evidence="5 6" key="1">
    <citation type="journal article" date="2010" name="Stand. Genomic Sci.">
        <title>Complete genome sequence of Intrasporangium calvum type strain (7 KIP).</title>
        <authorList>
            <person name="Del Rio T.G."/>
            <person name="Chertkov O."/>
            <person name="Yasawong M."/>
            <person name="Lucas S."/>
            <person name="Deshpande S."/>
            <person name="Cheng J.F."/>
            <person name="Detter C."/>
            <person name="Tapia R."/>
            <person name="Han C."/>
            <person name="Goodwin L."/>
            <person name="Pitluck S."/>
            <person name="Liolios K."/>
            <person name="Ivanova N."/>
            <person name="Mavromatis K."/>
            <person name="Pati A."/>
            <person name="Chen A."/>
            <person name="Palaniappan K."/>
            <person name="Land M."/>
            <person name="Hauser L."/>
            <person name="Chang Y.J."/>
            <person name="Jeffries C.D."/>
            <person name="Rohde M."/>
            <person name="Pukall R."/>
            <person name="Sikorski J."/>
            <person name="Goker M."/>
            <person name="Woyke T."/>
            <person name="Bristow J."/>
            <person name="Eisen J.A."/>
            <person name="Markowitz V."/>
            <person name="Hugenholtz P."/>
            <person name="Kyrpides N.C."/>
            <person name="Klenk H.P."/>
            <person name="Lapidus A."/>
        </authorList>
    </citation>
    <scope>NUCLEOTIDE SEQUENCE [LARGE SCALE GENOMIC DNA]</scope>
    <source>
        <strain evidence="6">ATCC 23552 / DSM 43043 / JCM 3097 / NBRC 12989 / 7 KIP</strain>
    </source>
</reference>
<gene>
    <name evidence="5" type="ordered locus">Intca_0418</name>
</gene>
<dbReference type="SUPFAM" id="SSF53613">
    <property type="entry name" value="Ribokinase-like"/>
    <property type="match status" value="1"/>
</dbReference>
<dbReference type="InterPro" id="IPR011611">
    <property type="entry name" value="PfkB_dom"/>
</dbReference>
<protein>
    <submittedName>
        <fullName evidence="5">PfkB domain protein</fullName>
    </submittedName>
</protein>
<evidence type="ECO:0000313" key="5">
    <source>
        <dbReference type="EMBL" id="ADU46966.1"/>
    </source>
</evidence>
<dbReference type="InterPro" id="IPR052562">
    <property type="entry name" value="Ketohexokinase-related"/>
</dbReference>
<dbReference type="GO" id="GO:0016301">
    <property type="term" value="F:kinase activity"/>
    <property type="evidence" value="ECO:0007669"/>
    <property type="project" value="UniProtKB-KW"/>
</dbReference>
<dbReference type="PANTHER" id="PTHR42774:SF3">
    <property type="entry name" value="KETOHEXOKINASE"/>
    <property type="match status" value="1"/>
</dbReference>
<keyword evidence="1" id="KW-0808">Transferase</keyword>
<dbReference type="Gene3D" id="3.40.1190.20">
    <property type="match status" value="1"/>
</dbReference>
<keyword evidence="2" id="KW-0418">Kinase</keyword>
<dbReference type="InterPro" id="IPR029056">
    <property type="entry name" value="Ribokinase-like"/>
</dbReference>
<dbReference type="OrthoDB" id="9813569at2"/>
<evidence type="ECO:0000313" key="6">
    <source>
        <dbReference type="Proteomes" id="UP000008914"/>
    </source>
</evidence>
<name>E6S862_INTC7</name>
<sequence length="400" mass="41573">MDVRTGGSRTSDHVPPRPPRDRPHAARRAGQPGDTDLDVFMSGTVFLDIVFTGLEHRPAGGEEVWSTGMGSAPGGIANLAVAASRLGLRTGLAAAFGDDAYGDFCWSTLAEQEGVDLSRSRRFPRWHTPVTVSMADATDRGMVTHGHPPPVDLGEMIGEPPRSAAAIVDLGPGGGASGPAGTATWVERAHRQGTLVFADLGFDPTGAWDRGVLDRLLHCHAFMPNAVEAMAYTRTTTPQEALYAIADLVPLAIVTNGAQGALALDAGTGEEVAVPALRTHALDPTGAGDVFGAALVVGTLGGWPLLERISFASLCAALAVQHFGGSLAAPGWGDIADWWRDLRAVAGATAYEQSLLRRFAFLDDVIPIGPIATTRRAEATLAHLSDLPGPPAGTPPGASL</sequence>
<organism evidence="5 6">
    <name type="scientific">Intrasporangium calvum (strain ATCC 23552 / DSM 43043 / JCM 3097 / NBRC 12989 / NCIMB 10167 / NRRL B-3866 / 7 KIP)</name>
    <dbReference type="NCBI Taxonomy" id="710696"/>
    <lineage>
        <taxon>Bacteria</taxon>
        <taxon>Bacillati</taxon>
        <taxon>Actinomycetota</taxon>
        <taxon>Actinomycetes</taxon>
        <taxon>Micrococcales</taxon>
        <taxon>Intrasporangiaceae</taxon>
        <taxon>Intrasporangium</taxon>
    </lineage>
</organism>
<evidence type="ECO:0000256" key="2">
    <source>
        <dbReference type="ARBA" id="ARBA00022777"/>
    </source>
</evidence>
<dbReference type="EMBL" id="CP002343">
    <property type="protein sequence ID" value="ADU46966.1"/>
    <property type="molecule type" value="Genomic_DNA"/>
</dbReference>
<dbReference type="InterPro" id="IPR002173">
    <property type="entry name" value="Carboh/pur_kinase_PfkB_CS"/>
</dbReference>
<dbReference type="eggNOG" id="COG0524">
    <property type="taxonomic scope" value="Bacteria"/>
</dbReference>
<keyword evidence="6" id="KW-1185">Reference proteome</keyword>
<dbReference type="HOGENOM" id="CLU_027634_1_0_11"/>
<dbReference type="Proteomes" id="UP000008914">
    <property type="component" value="Chromosome"/>
</dbReference>